<dbReference type="AlphaFoldDB" id="A0A841HI10"/>
<evidence type="ECO:0000313" key="1">
    <source>
        <dbReference type="EMBL" id="MBB6091705.1"/>
    </source>
</evidence>
<evidence type="ECO:0000313" key="2">
    <source>
        <dbReference type="Proteomes" id="UP000588068"/>
    </source>
</evidence>
<accession>A0A841HI10</accession>
<gene>
    <name evidence="1" type="ORF">HNQ60_000551</name>
</gene>
<proteinExistence type="predicted"/>
<organism evidence="1 2">
    <name type="scientific">Povalibacter uvarum</name>
    <dbReference type="NCBI Taxonomy" id="732238"/>
    <lineage>
        <taxon>Bacteria</taxon>
        <taxon>Pseudomonadati</taxon>
        <taxon>Pseudomonadota</taxon>
        <taxon>Gammaproteobacteria</taxon>
        <taxon>Steroidobacterales</taxon>
        <taxon>Steroidobacteraceae</taxon>
        <taxon>Povalibacter</taxon>
    </lineage>
</organism>
<evidence type="ECO:0008006" key="3">
    <source>
        <dbReference type="Google" id="ProtNLM"/>
    </source>
</evidence>
<keyword evidence="2" id="KW-1185">Reference proteome</keyword>
<comment type="caution">
    <text evidence="1">The sequence shown here is derived from an EMBL/GenBank/DDBJ whole genome shotgun (WGS) entry which is preliminary data.</text>
</comment>
<dbReference type="EMBL" id="JACHHZ010000001">
    <property type="protein sequence ID" value="MBB6091705.1"/>
    <property type="molecule type" value="Genomic_DNA"/>
</dbReference>
<sequence>MACTELIGARVTPLTKARFRALAEQEQVSESVLLKRLIGMALHSVNPAEAAAQLGAPRRLRGARLTVRLHPDDQLLLIERAAARQMATATYVSVLLRAHLRSLAPLPKEELKALKHSIAQLGVLGRNMNQLVRLAHQQGKVQGIDNGILYGIMKGCEGMHANTKRLLKANARSWELGYETVSS</sequence>
<name>A0A841HI10_9GAMM</name>
<reference evidence="1 2" key="1">
    <citation type="submission" date="2020-08" db="EMBL/GenBank/DDBJ databases">
        <title>Genomic Encyclopedia of Type Strains, Phase IV (KMG-IV): sequencing the most valuable type-strain genomes for metagenomic binning, comparative biology and taxonomic classification.</title>
        <authorList>
            <person name="Goeker M."/>
        </authorList>
    </citation>
    <scope>NUCLEOTIDE SEQUENCE [LARGE SCALE GENOMIC DNA]</scope>
    <source>
        <strain evidence="1 2">DSM 26723</strain>
    </source>
</reference>
<dbReference type="Proteomes" id="UP000588068">
    <property type="component" value="Unassembled WGS sequence"/>
</dbReference>
<dbReference type="RefSeq" id="WP_184329487.1">
    <property type="nucleotide sequence ID" value="NZ_JACHHZ010000001.1"/>
</dbReference>
<protein>
    <recommendedName>
        <fullName evidence="3">Bacterial mobilisation domain-containing protein</fullName>
    </recommendedName>
</protein>